<dbReference type="SUPFAM" id="SSF54909">
    <property type="entry name" value="Dimeric alpha+beta barrel"/>
    <property type="match status" value="1"/>
</dbReference>
<dbReference type="PANTHER" id="PTHR41521">
    <property type="match status" value="1"/>
</dbReference>
<organism evidence="2">
    <name type="scientific">marine metagenome</name>
    <dbReference type="NCBI Taxonomy" id="408172"/>
    <lineage>
        <taxon>unclassified sequences</taxon>
        <taxon>metagenomes</taxon>
        <taxon>ecological metagenomes</taxon>
    </lineage>
</organism>
<dbReference type="Gene3D" id="3.30.70.100">
    <property type="match status" value="1"/>
</dbReference>
<proteinExistence type="predicted"/>
<evidence type="ECO:0000313" key="2">
    <source>
        <dbReference type="EMBL" id="SVB88066.1"/>
    </source>
</evidence>
<evidence type="ECO:0000259" key="1">
    <source>
        <dbReference type="Pfam" id="PF07045"/>
    </source>
</evidence>
<reference evidence="2" key="1">
    <citation type="submission" date="2018-05" db="EMBL/GenBank/DDBJ databases">
        <authorList>
            <person name="Lanie J.A."/>
            <person name="Ng W.-L."/>
            <person name="Kazmierczak K.M."/>
            <person name="Andrzejewski T.M."/>
            <person name="Davidsen T.M."/>
            <person name="Wayne K.J."/>
            <person name="Tettelin H."/>
            <person name="Glass J.I."/>
            <person name="Rusch D."/>
            <person name="Podicherti R."/>
            <person name="Tsui H.-C.T."/>
            <person name="Winkler M.E."/>
        </authorList>
    </citation>
    <scope>NUCLEOTIDE SEQUENCE</scope>
</reference>
<dbReference type="InterPro" id="IPR010753">
    <property type="entry name" value="DUF1330"/>
</dbReference>
<gene>
    <name evidence="2" type="ORF">METZ01_LOCUS240920</name>
</gene>
<protein>
    <recommendedName>
        <fullName evidence="1">DUF1330 domain-containing protein</fullName>
    </recommendedName>
</protein>
<dbReference type="AlphaFoldDB" id="A0A382HLA3"/>
<dbReference type="Pfam" id="PF07045">
    <property type="entry name" value="DUF1330"/>
    <property type="match status" value="1"/>
</dbReference>
<feature type="domain" description="DUF1330" evidence="1">
    <location>
        <begin position="2"/>
        <end position="95"/>
    </location>
</feature>
<dbReference type="EMBL" id="UINC01061952">
    <property type="protein sequence ID" value="SVB88066.1"/>
    <property type="molecule type" value="Genomic_DNA"/>
</dbReference>
<dbReference type="InterPro" id="IPR011008">
    <property type="entry name" value="Dimeric_a/b-barrel"/>
</dbReference>
<accession>A0A382HLA3</accession>
<name>A0A382HLA3_9ZZZZ</name>
<sequence length="98" mass="11202">MSVYLILENQIHDEEAYNRYKTAVKPMVEAAGGEYLTRDGKIDVLVGDWNPERVVIIKWPSLEVQDAFSTSNDYRPWKKLPESVTTTKTVVRVEGLDS</sequence>
<dbReference type="PANTHER" id="PTHR41521:SF4">
    <property type="entry name" value="BLR0684 PROTEIN"/>
    <property type="match status" value="1"/>
</dbReference>